<evidence type="ECO:0008006" key="4">
    <source>
        <dbReference type="Google" id="ProtNLM"/>
    </source>
</evidence>
<reference evidence="2" key="1">
    <citation type="submission" date="2023-07" db="EMBL/GenBank/DDBJ databases">
        <title>draft genome sequence of fig (Ficus carica).</title>
        <authorList>
            <person name="Takahashi T."/>
            <person name="Nishimura K."/>
        </authorList>
    </citation>
    <scope>NUCLEOTIDE SEQUENCE</scope>
</reference>
<proteinExistence type="predicted"/>
<name>A0AA87ZH74_FICCA</name>
<dbReference type="EMBL" id="BTGU01000004">
    <property type="protein sequence ID" value="GMN34522.1"/>
    <property type="molecule type" value="Genomic_DNA"/>
</dbReference>
<dbReference type="Proteomes" id="UP001187192">
    <property type="component" value="Unassembled WGS sequence"/>
</dbReference>
<dbReference type="AlphaFoldDB" id="A0AA87ZH74"/>
<keyword evidence="1" id="KW-0732">Signal</keyword>
<accession>A0AA87ZH74</accession>
<comment type="caution">
    <text evidence="2">The sequence shown here is derived from an EMBL/GenBank/DDBJ whole genome shotgun (WGS) entry which is preliminary data.</text>
</comment>
<evidence type="ECO:0000313" key="3">
    <source>
        <dbReference type="Proteomes" id="UP001187192"/>
    </source>
</evidence>
<evidence type="ECO:0000256" key="1">
    <source>
        <dbReference type="SAM" id="SignalP"/>
    </source>
</evidence>
<protein>
    <recommendedName>
        <fullName evidence="4">Secreted protein</fullName>
    </recommendedName>
</protein>
<sequence>MASSLLPFLLMQLVRPASSRFGGEWGNRKLVTGLVGGHGGWTHRRGWLPRGWEPLQHKWGERNSCVACCLKMGRAEEETGVCRGGRGGASEVGESIHVGGQATVNPTQYTV</sequence>
<keyword evidence="3" id="KW-1185">Reference proteome</keyword>
<gene>
    <name evidence="2" type="ORF">TIFTF001_004734</name>
</gene>
<feature type="chain" id="PRO_5041673286" description="Secreted protein" evidence="1">
    <location>
        <begin position="20"/>
        <end position="111"/>
    </location>
</feature>
<evidence type="ECO:0000313" key="2">
    <source>
        <dbReference type="EMBL" id="GMN34522.1"/>
    </source>
</evidence>
<feature type="signal peptide" evidence="1">
    <location>
        <begin position="1"/>
        <end position="19"/>
    </location>
</feature>
<organism evidence="2 3">
    <name type="scientific">Ficus carica</name>
    <name type="common">Common fig</name>
    <dbReference type="NCBI Taxonomy" id="3494"/>
    <lineage>
        <taxon>Eukaryota</taxon>
        <taxon>Viridiplantae</taxon>
        <taxon>Streptophyta</taxon>
        <taxon>Embryophyta</taxon>
        <taxon>Tracheophyta</taxon>
        <taxon>Spermatophyta</taxon>
        <taxon>Magnoliopsida</taxon>
        <taxon>eudicotyledons</taxon>
        <taxon>Gunneridae</taxon>
        <taxon>Pentapetalae</taxon>
        <taxon>rosids</taxon>
        <taxon>fabids</taxon>
        <taxon>Rosales</taxon>
        <taxon>Moraceae</taxon>
        <taxon>Ficeae</taxon>
        <taxon>Ficus</taxon>
    </lineage>
</organism>